<dbReference type="InterPro" id="IPR039844">
    <property type="entry name" value="URB1"/>
</dbReference>
<dbReference type="Pfam" id="PF26140">
    <property type="entry name" value="HEAT_URB1"/>
    <property type="match status" value="1"/>
</dbReference>
<evidence type="ECO:0000313" key="5">
    <source>
        <dbReference type="Proteomes" id="UP001472866"/>
    </source>
</evidence>
<sequence length="1942" mass="211669">MDQVIDLALDSVRNHRVQECVYHLKGIAATLSTHGISTATTARCADEGPTPVTELPTRTASLPRLLKEGLSSQALVNHSEGGAAILGCLSAYLSAVSGVEAGRRAAGEDLGASGSATTSADFSSRWRAVELSKHVLRYHVKTLFFFVKSGNAQKQVHVMLVFESVCRLSSWMAVDLVRRVDWAKILARCKGYSMGRAELGRLRARKRRRTEGGAEAEGGGGDGGEGPSERDAYVNFMVALMDLDLGDVWDRMCTLPVLLRTLLSGFVGDGDPKNFGKVVRAIRESLLGGRHWRGLPAQKRQRLFQKQHFGLLCAAAEAHDSQAGEVSEILLGLFDRRGQGPLFPLGDRDFLLCSIASHSSRVGAEAELRRATEANGYPSADAMVGALRDYAIVANKSLKYAGAVRQARWFNEMLSRDPLMGAFLFSHWRPVTSQQPSVVHFAPQGSALAWLSKASLVLRALSGLGEVYRSIQENLLEGGAGLSRDLDLTTLAESCVSAFVIPSAVVEKNSIMKGLQAAILHDNRLAVHTLLQVFRTLLESCSKFLESIGNESEVHAACEAALKAKVLTVLPDMKFLLAVHVHFRDQLYAREGKRRAEAEGSDEEMSDRGEESRTTSLELMVLQSLACQRKLGEVYTLFGFNWGQDASKCISDEFPKYGTRHKIMLLEYLRQAADANGQVTFSSSWKSLSMLIRMLFDGGERSKQRTTLEALAEDVITKVLLNTHLFEAYPAEVGIWVHNLRTAGRSGAKADELALLADFFSQAVYQAIGKVTDFVFYLQNLSEKSGVKGGKFGPLILLVVQQCCSLLSSAKRSKEEKKVVADYVSFVTTDLVSLTVDSQLLRKAILQLVHDSGSSRRDSPAPMKELSPLLSDLSEVLEGSKDILVTKKLLDCWTLLQHRGERLSVLSFFNYLTMGSGLMSKASREEQISIISSLHALLDSTRIPEQGMLPYQAACQWFETLSICVDLTGTSILDQEGRNSAMLCMRMTLLLQKAGTLFESTSGAWGAYLNLMDKFFCLLVKHLCGPKGRESFSMTRIHQSLQLEVLGRVLEIRSPSSELLHSVHGLLDHANAVDGGKIVDKIQFQFQLDMLHTLLRGAAAAKGLAWQNALVSQSVETISSASGFEVEDFAPFITLCATMLPSFTPFVPSLSHEFLTNALLKSGSARDETLFSALVQVAEKHPSVRIPPEAMVRLEPRYFVLLCPVLDNQFQVELARGGDPSEEVRKLARHSFERSTAHLLSMDFDPQGVSALTKLHKCLLQGRGPLGLDVSKALKVKLAGAAGEVKNFSLIPPLVSAIGGIASCIPEQTKPGFVAALLAFMEDNDILQAVVRLARSKVARIGGSTDFLCGALEVLRFVLEAVRLEAPGHVASAVRDFVPVFVKRAFDNVGMFRRLAEFASAMRCILQGVARGGDPGKARWFVDYATEVVDLLFSHSSFQGVLFGGHGNLDGGAAGSRACVETILPGWSSERSEDPPSRPPSGREALFLAASDLVSIGNLFSLYDTDQGTRQLKQLRSMLLSAYGCRSSPGDAALLRLMKALSGHDDLDSFEESHYLWGEAFRSHYVCSGGAKDACDLEALKYILLEQQLGQIRVESVVGTIHSVLGAEDPEGGSYDPKFLLSFARHHVARGTIDLEAAVSKGLLSLSLAGLSSDDQEVRRLALETLDAYLGDGDSRLDFKGGRLLADLLRKARAMVEEAGGERLPAPAIVLASELVPCLLDERSFMHATARRLLDRDSTFDSTNIPVFLDLLHNSSPDYLRHQLWLLRYLWLSLAGDADLGPFRKRFALEVLMGFATAPLSDPKAVLLVLQMISKASRFPRFAHELVYKRNVLPWLLGLARSSALARRRLDVLQAALEALASFARAAAQGGWQVGLSSCNDVLAALPAVADAGHGSVEVARALAKVADEVCRIESDEVDGSLVTMARKRFAPAGVSETSCVP</sequence>
<dbReference type="InterPro" id="IPR011989">
    <property type="entry name" value="ARM-like"/>
</dbReference>
<feature type="region of interest" description="Disordered" evidence="1">
    <location>
        <begin position="206"/>
        <end position="227"/>
    </location>
</feature>
<reference evidence="4 5" key="1">
    <citation type="submission" date="2024-03" db="EMBL/GenBank/DDBJ databases">
        <title>Complete genome sequence of the green alga Chloropicon roscoffensis RCC1871.</title>
        <authorList>
            <person name="Lemieux C."/>
            <person name="Pombert J.-F."/>
            <person name="Otis C."/>
            <person name="Turmel M."/>
        </authorList>
    </citation>
    <scope>NUCLEOTIDE SEQUENCE [LARGE SCALE GENOMIC DNA]</scope>
    <source>
        <strain evidence="4 5">RCC1871</strain>
    </source>
</reference>
<dbReference type="GO" id="GO:0005730">
    <property type="term" value="C:nucleolus"/>
    <property type="evidence" value="ECO:0007669"/>
    <property type="project" value="TreeGrafter"/>
</dbReference>
<dbReference type="InterPro" id="IPR016024">
    <property type="entry name" value="ARM-type_fold"/>
</dbReference>
<dbReference type="GO" id="GO:0000466">
    <property type="term" value="P:maturation of 5.8S rRNA from tricistronic rRNA transcript (SSU-rRNA, 5.8S rRNA, LSU-rRNA)"/>
    <property type="evidence" value="ECO:0007669"/>
    <property type="project" value="TreeGrafter"/>
</dbReference>
<dbReference type="Gene3D" id="1.25.10.10">
    <property type="entry name" value="Leucine-rich Repeat Variant"/>
    <property type="match status" value="1"/>
</dbReference>
<dbReference type="InterPro" id="IPR059018">
    <property type="entry name" value="HEAT_URB1"/>
</dbReference>
<dbReference type="PANTHER" id="PTHR13500:SF0">
    <property type="entry name" value="NUCLEOLAR PRE-RIBOSOMAL-ASSOCIATED PROTEIN 1"/>
    <property type="match status" value="1"/>
</dbReference>
<dbReference type="Proteomes" id="UP001472866">
    <property type="component" value="Chromosome 10"/>
</dbReference>
<accession>A0AAX4PEK2</accession>
<dbReference type="PANTHER" id="PTHR13500">
    <property type="entry name" value="NUCLEOLAR PRERIBOSOMAL-ASSOCIATED PROTEIN 1"/>
    <property type="match status" value="1"/>
</dbReference>
<protein>
    <submittedName>
        <fullName evidence="4">Nucleolar pre-ribosomal-associated protein</fullName>
    </submittedName>
</protein>
<dbReference type="GO" id="GO:0000463">
    <property type="term" value="P:maturation of LSU-rRNA from tricistronic rRNA transcript (SSU-rRNA, 5.8S rRNA, LSU-rRNA)"/>
    <property type="evidence" value="ECO:0007669"/>
    <property type="project" value="TreeGrafter"/>
</dbReference>
<dbReference type="SUPFAM" id="SSF48371">
    <property type="entry name" value="ARM repeat"/>
    <property type="match status" value="2"/>
</dbReference>
<evidence type="ECO:0000259" key="3">
    <source>
        <dbReference type="Pfam" id="PF26140"/>
    </source>
</evidence>
<feature type="domain" description="URB1 C-terminal" evidence="2">
    <location>
        <begin position="1644"/>
        <end position="1835"/>
    </location>
</feature>
<dbReference type="EMBL" id="CP151510">
    <property type="protein sequence ID" value="WZN64649.1"/>
    <property type="molecule type" value="Genomic_DNA"/>
</dbReference>
<organism evidence="4 5">
    <name type="scientific">Chloropicon roscoffensis</name>
    <dbReference type="NCBI Taxonomy" id="1461544"/>
    <lineage>
        <taxon>Eukaryota</taxon>
        <taxon>Viridiplantae</taxon>
        <taxon>Chlorophyta</taxon>
        <taxon>Chloropicophyceae</taxon>
        <taxon>Chloropicales</taxon>
        <taxon>Chloropicaceae</taxon>
        <taxon>Chloropicon</taxon>
    </lineage>
</organism>
<feature type="domain" description="URB1 central HEAT repeat" evidence="3">
    <location>
        <begin position="705"/>
        <end position="855"/>
    </location>
</feature>
<keyword evidence="5" id="KW-1185">Reference proteome</keyword>
<proteinExistence type="predicted"/>
<name>A0AAX4PEK2_9CHLO</name>
<evidence type="ECO:0000313" key="4">
    <source>
        <dbReference type="EMBL" id="WZN64649.1"/>
    </source>
</evidence>
<gene>
    <name evidence="4" type="ORF">HKI87_10g62060</name>
</gene>
<feature type="compositionally biased region" description="Gly residues" evidence="1">
    <location>
        <begin position="215"/>
        <end position="226"/>
    </location>
</feature>
<evidence type="ECO:0000256" key="1">
    <source>
        <dbReference type="SAM" id="MobiDB-lite"/>
    </source>
</evidence>
<evidence type="ECO:0000259" key="2">
    <source>
        <dbReference type="Pfam" id="PF16201"/>
    </source>
</evidence>
<dbReference type="Pfam" id="PF16201">
    <property type="entry name" value="NopRA1"/>
    <property type="match status" value="1"/>
</dbReference>
<dbReference type="InterPro" id="IPR032436">
    <property type="entry name" value="URB1_C"/>
</dbReference>